<organism evidence="2 3">
    <name type="scientific">Vitrella brassicaformis (strain CCMP3155)</name>
    <dbReference type="NCBI Taxonomy" id="1169540"/>
    <lineage>
        <taxon>Eukaryota</taxon>
        <taxon>Sar</taxon>
        <taxon>Alveolata</taxon>
        <taxon>Colpodellida</taxon>
        <taxon>Vitrellaceae</taxon>
        <taxon>Vitrella</taxon>
    </lineage>
</organism>
<dbReference type="InParanoid" id="A0A0G4GNZ2"/>
<accession>A0A0G4GNZ2</accession>
<keyword evidence="1" id="KW-0472">Membrane</keyword>
<keyword evidence="1" id="KW-1133">Transmembrane helix</keyword>
<gene>
    <name evidence="2" type="ORF">Vbra_23240</name>
</gene>
<proteinExistence type="predicted"/>
<dbReference type="VEuPathDB" id="CryptoDB:Vbra_23240"/>
<keyword evidence="1" id="KW-0812">Transmembrane</keyword>
<dbReference type="PhylomeDB" id="A0A0G4GNZ2"/>
<feature type="transmembrane region" description="Helical" evidence="1">
    <location>
        <begin position="6"/>
        <end position="27"/>
    </location>
</feature>
<reference evidence="2 3" key="1">
    <citation type="submission" date="2014-11" db="EMBL/GenBank/DDBJ databases">
        <authorList>
            <person name="Zhu J."/>
            <person name="Qi W."/>
            <person name="Song R."/>
        </authorList>
    </citation>
    <scope>NUCLEOTIDE SEQUENCE [LARGE SCALE GENOMIC DNA]</scope>
</reference>
<dbReference type="EMBL" id="CDMY01000742">
    <property type="protein sequence ID" value="CEM32025.1"/>
    <property type="molecule type" value="Genomic_DNA"/>
</dbReference>
<name>A0A0G4GNZ2_VITBC</name>
<protein>
    <submittedName>
        <fullName evidence="2">Uncharacterized protein</fullName>
    </submittedName>
</protein>
<sequence>MAWTSQTQLPFFVLILGIHAVVVHPLYHSKAIDRNSNDPFPHSQWVEEVNEIIESAVRKAVCKMHGNGHHYTNNEVVGMILNKMKKMGMMSEENFVCLNCVKVKFVQGVKAH</sequence>
<dbReference type="Proteomes" id="UP000041254">
    <property type="component" value="Unassembled WGS sequence"/>
</dbReference>
<keyword evidence="3" id="KW-1185">Reference proteome</keyword>
<evidence type="ECO:0000313" key="2">
    <source>
        <dbReference type="EMBL" id="CEM32025.1"/>
    </source>
</evidence>
<dbReference type="AlphaFoldDB" id="A0A0G4GNZ2"/>
<evidence type="ECO:0000313" key="3">
    <source>
        <dbReference type="Proteomes" id="UP000041254"/>
    </source>
</evidence>
<evidence type="ECO:0000256" key="1">
    <source>
        <dbReference type="SAM" id="Phobius"/>
    </source>
</evidence>